<feature type="region of interest" description="Disordered" evidence="1">
    <location>
        <begin position="62"/>
        <end position="99"/>
    </location>
</feature>
<dbReference type="GO" id="GO:0003677">
    <property type="term" value="F:DNA binding"/>
    <property type="evidence" value="ECO:0007669"/>
    <property type="project" value="InterPro"/>
</dbReference>
<comment type="caution">
    <text evidence="3">The sequence shown here is derived from an EMBL/GenBank/DDBJ whole genome shotgun (WGS) entry which is preliminary data.</text>
</comment>
<dbReference type="InterPro" id="IPR001606">
    <property type="entry name" value="ARID_dom"/>
</dbReference>
<feature type="compositionally biased region" description="Polar residues" evidence="1">
    <location>
        <begin position="256"/>
        <end position="281"/>
    </location>
</feature>
<dbReference type="PROSITE" id="PS51011">
    <property type="entry name" value="ARID"/>
    <property type="match status" value="1"/>
</dbReference>
<proteinExistence type="predicted"/>
<dbReference type="CDD" id="cd16100">
    <property type="entry name" value="ARID"/>
    <property type="match status" value="1"/>
</dbReference>
<evidence type="ECO:0000259" key="2">
    <source>
        <dbReference type="PROSITE" id="PS51011"/>
    </source>
</evidence>
<feature type="region of interest" description="Disordered" evidence="1">
    <location>
        <begin position="255"/>
        <end position="281"/>
    </location>
</feature>
<dbReference type="Pfam" id="PF01388">
    <property type="entry name" value="ARID"/>
    <property type="match status" value="1"/>
</dbReference>
<evidence type="ECO:0000256" key="1">
    <source>
        <dbReference type="SAM" id="MobiDB-lite"/>
    </source>
</evidence>
<feature type="region of interest" description="Disordered" evidence="1">
    <location>
        <begin position="1"/>
        <end position="34"/>
    </location>
</feature>
<feature type="domain" description="ARID" evidence="2">
    <location>
        <begin position="89"/>
        <end position="191"/>
    </location>
</feature>
<accession>A0AAD7U299</accession>
<name>A0AAD7U299_9APHY</name>
<dbReference type="Gene3D" id="1.10.150.60">
    <property type="entry name" value="ARID DNA-binding domain"/>
    <property type="match status" value="1"/>
</dbReference>
<feature type="compositionally biased region" description="Polar residues" evidence="1">
    <location>
        <begin position="73"/>
        <end position="86"/>
    </location>
</feature>
<organism evidence="3 4">
    <name type="scientific">Trametes cubensis</name>
    <dbReference type="NCBI Taxonomy" id="1111947"/>
    <lineage>
        <taxon>Eukaryota</taxon>
        <taxon>Fungi</taxon>
        <taxon>Dikarya</taxon>
        <taxon>Basidiomycota</taxon>
        <taxon>Agaricomycotina</taxon>
        <taxon>Agaricomycetes</taxon>
        <taxon>Polyporales</taxon>
        <taxon>Polyporaceae</taxon>
        <taxon>Trametes</taxon>
    </lineage>
</organism>
<dbReference type="EMBL" id="JAPEVG010000013">
    <property type="protein sequence ID" value="KAJ8496570.1"/>
    <property type="molecule type" value="Genomic_DNA"/>
</dbReference>
<evidence type="ECO:0000313" key="3">
    <source>
        <dbReference type="EMBL" id="KAJ8496570.1"/>
    </source>
</evidence>
<reference evidence="3" key="1">
    <citation type="submission" date="2022-11" db="EMBL/GenBank/DDBJ databases">
        <title>Genome Sequence of Cubamyces cubensis.</title>
        <authorList>
            <person name="Buettner E."/>
        </authorList>
    </citation>
    <scope>NUCLEOTIDE SEQUENCE</scope>
    <source>
        <strain evidence="3">MPL-01</strain>
    </source>
</reference>
<dbReference type="SUPFAM" id="SSF46774">
    <property type="entry name" value="ARID-like"/>
    <property type="match status" value="1"/>
</dbReference>
<protein>
    <recommendedName>
        <fullName evidence="2">ARID domain-containing protein</fullName>
    </recommendedName>
</protein>
<dbReference type="InterPro" id="IPR036431">
    <property type="entry name" value="ARID_dom_sf"/>
</dbReference>
<keyword evidence="4" id="KW-1185">Reference proteome</keyword>
<feature type="compositionally biased region" description="Low complexity" evidence="1">
    <location>
        <begin position="13"/>
        <end position="30"/>
    </location>
</feature>
<sequence length="392" mass="43698">MAQQGNARDGRAQARLQPSPQQLSSSSARQTFVNPNEHLETPATMGLLEAVDIGATLPGFQDVDLGVTDGQPGPSTSTQAGQLQQESQRDEQRPLQQQIRLPAGFVPRPMARERFNIGRAIDLYKLHYEVLRAGGPAKVIQDNLWPVIGANLGFVNVPASGNEPAKADPALARRVANVYRDFLYVFDRNYTVSVARQWQQAQQQDILPGYTVVATWESVRQPSQADAWSISTRGEAGRALVAKMKEEYRGKLGTMRNPQKVSTDTGPSSEPTVCKSTTAQRTDAQRDEYHATCEQLFRLATAAEDKLPIYCLRYKEPEYAIRLIMRMVFAAQYQRELLSRDTPMYFMSLELMKAMINQLHAMNEALTMRFIPATPGCAPPDPTNFKQPQPSV</sequence>
<dbReference type="AlphaFoldDB" id="A0AAD7U299"/>
<dbReference type="Proteomes" id="UP001215151">
    <property type="component" value="Unassembled WGS sequence"/>
</dbReference>
<evidence type="ECO:0000313" key="4">
    <source>
        <dbReference type="Proteomes" id="UP001215151"/>
    </source>
</evidence>
<gene>
    <name evidence="3" type="ORF">ONZ51_g1018</name>
</gene>